<dbReference type="EMBL" id="LR796577">
    <property type="protein sequence ID" value="CAB4152980.1"/>
    <property type="molecule type" value="Genomic_DNA"/>
</dbReference>
<evidence type="ECO:0008006" key="2">
    <source>
        <dbReference type="Google" id="ProtNLM"/>
    </source>
</evidence>
<gene>
    <name evidence="1" type="ORF">UFOVP613_43</name>
</gene>
<name>A0A6J5N765_9CAUD</name>
<organism evidence="1">
    <name type="scientific">uncultured Caudovirales phage</name>
    <dbReference type="NCBI Taxonomy" id="2100421"/>
    <lineage>
        <taxon>Viruses</taxon>
        <taxon>Duplodnaviria</taxon>
        <taxon>Heunggongvirae</taxon>
        <taxon>Uroviricota</taxon>
        <taxon>Caudoviricetes</taxon>
        <taxon>Peduoviridae</taxon>
        <taxon>Maltschvirus</taxon>
        <taxon>Maltschvirus maltsch</taxon>
    </lineage>
</organism>
<sequence length="295" mass="31805">MTTPVISKAIDPARKGLSKSTLVAGTFCLRKAYFTERIVDAQGRRVPFEANAAMAFGSALDAATLFALYQIRAGDDYLTAEAVEYGLADLRDDILALGVDPAEMRLELTQAMDEFRPEAARLVELTAGGKIWLQGWDGASLSSGDLIGTPDIILEPAEITGTPWIVDIKAAKRRKTPHDLWGAELSFYSTLYGMVRPERPLPAVAYLSWVRTKSPAWQFLPGEASPTHALLAAQHVGVTRSALRAQSADEVPFNSGMCGTCQWNRPRLDYGFSGCAVGKAIVEAQAEAAGAEEVA</sequence>
<proteinExistence type="predicted"/>
<accession>A0A6J5N765</accession>
<evidence type="ECO:0000313" key="1">
    <source>
        <dbReference type="EMBL" id="CAB4152980.1"/>
    </source>
</evidence>
<reference evidence="1" key="1">
    <citation type="submission" date="2020-04" db="EMBL/GenBank/DDBJ databases">
        <authorList>
            <person name="Chiriac C."/>
            <person name="Salcher M."/>
            <person name="Ghai R."/>
            <person name="Kavagutti S V."/>
        </authorList>
    </citation>
    <scope>NUCLEOTIDE SEQUENCE</scope>
</reference>
<protein>
    <recommendedName>
        <fullName evidence="2">PD-(D/E)XK nuclease superfamily</fullName>
    </recommendedName>
</protein>